<sequence length="107" mass="11338">MAAFKQLYVPRLGDLVGGVVGYVDPPAVVPRFVPPFGEGYHIIAVDALLEKPADLGVSVNPHVGCEQRMVVGVVGIVLGSIPCRDEQIRGEVKDQTAVLVPEPALQP</sequence>
<protein>
    <submittedName>
        <fullName evidence="1">Uncharacterized protein</fullName>
    </submittedName>
</protein>
<proteinExistence type="predicted"/>
<reference evidence="1" key="1">
    <citation type="submission" date="2019-08" db="EMBL/GenBank/DDBJ databases">
        <authorList>
            <person name="Kucharzyk K."/>
            <person name="Murdoch R.W."/>
            <person name="Higgins S."/>
            <person name="Loffler F."/>
        </authorList>
    </citation>
    <scope>NUCLEOTIDE SEQUENCE</scope>
</reference>
<dbReference type="EMBL" id="VSSQ01053750">
    <property type="protein sequence ID" value="MPN07747.1"/>
    <property type="molecule type" value="Genomic_DNA"/>
</dbReference>
<accession>A0A645F0M7</accession>
<gene>
    <name evidence="1" type="ORF">SDC9_155019</name>
</gene>
<name>A0A645F0M7_9ZZZZ</name>
<evidence type="ECO:0000313" key="1">
    <source>
        <dbReference type="EMBL" id="MPN07747.1"/>
    </source>
</evidence>
<organism evidence="1">
    <name type="scientific">bioreactor metagenome</name>
    <dbReference type="NCBI Taxonomy" id="1076179"/>
    <lineage>
        <taxon>unclassified sequences</taxon>
        <taxon>metagenomes</taxon>
        <taxon>ecological metagenomes</taxon>
    </lineage>
</organism>
<dbReference type="AlphaFoldDB" id="A0A645F0M7"/>
<comment type="caution">
    <text evidence="1">The sequence shown here is derived from an EMBL/GenBank/DDBJ whole genome shotgun (WGS) entry which is preliminary data.</text>
</comment>